<feature type="region of interest" description="Disordered" evidence="5">
    <location>
        <begin position="91"/>
        <end position="114"/>
    </location>
</feature>
<evidence type="ECO:0008006" key="7">
    <source>
        <dbReference type="Google" id="ProtNLM"/>
    </source>
</evidence>
<reference evidence="6" key="1">
    <citation type="submission" date="2022-12" db="EMBL/GenBank/DDBJ databases">
        <title>Paraconexibacter alkalitolerans sp. nov. and Baekduia alba sp. nov., isolated from soil and emended description of the genera Paraconexibacter (Chun et al., 2020) and Baekduia (An et al., 2020).</title>
        <authorList>
            <person name="Vieira S."/>
            <person name="Huber K.J."/>
            <person name="Geppert A."/>
            <person name="Wolf J."/>
            <person name="Neumann-Schaal M."/>
            <person name="Muesken M."/>
            <person name="Overmann J."/>
        </authorList>
    </citation>
    <scope>NUCLEOTIDE SEQUENCE</scope>
    <source>
        <strain evidence="6">AEG42_29</strain>
    </source>
</reference>
<name>A0AAU7B0V6_9ACTN</name>
<sequence length="315" mass="34401">MAAVRRLLILLPVLLLCSVGLAGCGSGGEGPTLRERAQQVREDAKQLREDSRELRKDLKARVLKRTERVRARARRVGDELAAKVRKALDDLERSVPRADEQTRPPSSAGRASTAKIDDFLTETLRSIDSYWSKTFAANELEEPSVKYSWVPPGEEVRSACNGQPADDTAAFYCPADDTIYVGRRLATGVLEGTLEGLPGEGRAIGDFGVAYMVAHEYAHNLQQELGFFSSARAGASARPFELQADCMAGVWGASVYREGLLTDDDVQEALSTTLAVGDFEVGSPQHHGTPEERRDAWQLGFESGEPSVCTEFVRA</sequence>
<dbReference type="KEGG" id="parq:DSM112329_04414"/>
<evidence type="ECO:0000256" key="3">
    <source>
        <dbReference type="ARBA" id="ARBA00022989"/>
    </source>
</evidence>
<evidence type="ECO:0000256" key="2">
    <source>
        <dbReference type="ARBA" id="ARBA00022692"/>
    </source>
</evidence>
<proteinExistence type="predicted"/>
<evidence type="ECO:0000256" key="1">
    <source>
        <dbReference type="ARBA" id="ARBA00004167"/>
    </source>
</evidence>
<dbReference type="PANTHER" id="PTHR30168">
    <property type="entry name" value="PUTATIVE MEMBRANE PROTEIN YPFJ"/>
    <property type="match status" value="1"/>
</dbReference>
<protein>
    <recommendedName>
        <fullName evidence="7">YpfJ protein, zinc metalloprotease superfamily</fullName>
    </recommendedName>
</protein>
<evidence type="ECO:0000256" key="5">
    <source>
        <dbReference type="SAM" id="MobiDB-lite"/>
    </source>
</evidence>
<accession>A0AAU7B0V6</accession>
<organism evidence="6">
    <name type="scientific">Paraconexibacter sp. AEG42_29</name>
    <dbReference type="NCBI Taxonomy" id="2997339"/>
    <lineage>
        <taxon>Bacteria</taxon>
        <taxon>Bacillati</taxon>
        <taxon>Actinomycetota</taxon>
        <taxon>Thermoleophilia</taxon>
        <taxon>Solirubrobacterales</taxon>
        <taxon>Paraconexibacteraceae</taxon>
        <taxon>Paraconexibacter</taxon>
    </lineage>
</organism>
<evidence type="ECO:0000256" key="4">
    <source>
        <dbReference type="ARBA" id="ARBA00023136"/>
    </source>
</evidence>
<keyword evidence="4" id="KW-0472">Membrane</keyword>
<dbReference type="EMBL" id="CP114014">
    <property type="protein sequence ID" value="XAY07530.1"/>
    <property type="molecule type" value="Genomic_DNA"/>
</dbReference>
<keyword evidence="3" id="KW-1133">Transmembrane helix</keyword>
<comment type="subcellular location">
    <subcellularLocation>
        <location evidence="1">Membrane</location>
        <topology evidence="1">Single-pass membrane protein</topology>
    </subcellularLocation>
</comment>
<dbReference type="PROSITE" id="PS51257">
    <property type="entry name" value="PROKAR_LIPOPROTEIN"/>
    <property type="match status" value="1"/>
</dbReference>
<evidence type="ECO:0000313" key="6">
    <source>
        <dbReference type="EMBL" id="XAY07530.1"/>
    </source>
</evidence>
<gene>
    <name evidence="6" type="ORF">DSM112329_04414</name>
</gene>
<dbReference type="GO" id="GO:0016020">
    <property type="term" value="C:membrane"/>
    <property type="evidence" value="ECO:0007669"/>
    <property type="project" value="UniProtKB-SubCell"/>
</dbReference>
<dbReference type="InterPro" id="IPR007343">
    <property type="entry name" value="Uncharacterised_pept_Zn_put"/>
</dbReference>
<dbReference type="AlphaFoldDB" id="A0AAU7B0V6"/>
<feature type="compositionally biased region" description="Basic and acidic residues" evidence="5">
    <location>
        <begin position="91"/>
        <end position="102"/>
    </location>
</feature>
<keyword evidence="2" id="KW-0812">Transmembrane</keyword>
<dbReference type="PANTHER" id="PTHR30168:SF0">
    <property type="entry name" value="INNER MEMBRANE PROTEIN"/>
    <property type="match status" value="1"/>
</dbReference>
<dbReference type="Pfam" id="PF04228">
    <property type="entry name" value="Zn_peptidase"/>
    <property type="match status" value="1"/>
</dbReference>